<dbReference type="Proteomes" id="UP000030689">
    <property type="component" value="Unassembled WGS sequence"/>
</dbReference>
<evidence type="ECO:0000313" key="12">
    <source>
        <dbReference type="EMBL" id="ESQ39698.1"/>
    </source>
</evidence>
<comment type="similarity">
    <text evidence="1 7">Belongs to the peptidase S8 family.</text>
</comment>
<dbReference type="InterPro" id="IPR037045">
    <property type="entry name" value="S8pro/Inhibitor_I9_sf"/>
</dbReference>
<dbReference type="PROSITE" id="PS51892">
    <property type="entry name" value="SUBTILASE"/>
    <property type="match status" value="1"/>
</dbReference>
<keyword evidence="3 8" id="KW-0732">Signal</keyword>
<protein>
    <recommendedName>
        <fullName evidence="14">Inhibitor I9 domain-containing protein</fullName>
    </recommendedName>
</protein>
<dbReference type="Gramene" id="ESQ39698">
    <property type="protein sequence ID" value="ESQ39698"/>
    <property type="gene ID" value="EUTSA_v100011270mg"/>
</dbReference>
<accession>V4LIT7</accession>
<dbReference type="InterPro" id="IPR015500">
    <property type="entry name" value="Peptidase_S8_subtilisin-rel"/>
</dbReference>
<dbReference type="GO" id="GO:0006508">
    <property type="term" value="P:proteolysis"/>
    <property type="evidence" value="ECO:0007669"/>
    <property type="project" value="UniProtKB-KW"/>
</dbReference>
<evidence type="ECO:0000259" key="10">
    <source>
        <dbReference type="Pfam" id="PF02225"/>
    </source>
</evidence>
<evidence type="ECO:0000256" key="6">
    <source>
        <dbReference type="ARBA" id="ARBA00023180"/>
    </source>
</evidence>
<keyword evidence="13" id="KW-1185">Reference proteome</keyword>
<keyword evidence="6" id="KW-0325">Glycoprotein</keyword>
<dbReference type="Gene3D" id="3.50.30.30">
    <property type="match status" value="1"/>
</dbReference>
<dbReference type="STRING" id="72664.V4LIT7"/>
<dbReference type="EMBL" id="KI517465">
    <property type="protein sequence ID" value="ESQ39698.1"/>
    <property type="molecule type" value="Genomic_DNA"/>
</dbReference>
<keyword evidence="2" id="KW-0645">Protease</keyword>
<gene>
    <name evidence="12" type="ORF">EUTSA_v100011270mg</name>
</gene>
<dbReference type="CDD" id="cd02120">
    <property type="entry name" value="PA_subtilisin_like"/>
    <property type="match status" value="1"/>
</dbReference>
<comment type="caution">
    <text evidence="7">Lacks conserved residue(s) required for the propagation of feature annotation.</text>
</comment>
<dbReference type="Gene3D" id="3.40.50.200">
    <property type="entry name" value="Peptidase S8/S53 domain"/>
    <property type="match status" value="1"/>
</dbReference>
<dbReference type="OrthoDB" id="206201at2759"/>
<dbReference type="Pfam" id="PF00082">
    <property type="entry name" value="Peptidase_S8"/>
    <property type="match status" value="1"/>
</dbReference>
<evidence type="ECO:0000256" key="1">
    <source>
        <dbReference type="ARBA" id="ARBA00011073"/>
    </source>
</evidence>
<name>V4LIT7_EUTSA</name>
<dbReference type="OMA" id="IMVTIRK"/>
<dbReference type="InterPro" id="IPR003137">
    <property type="entry name" value="PA_domain"/>
</dbReference>
<dbReference type="InterPro" id="IPR036852">
    <property type="entry name" value="Peptidase_S8/S53_dom_sf"/>
</dbReference>
<evidence type="ECO:0000259" key="11">
    <source>
        <dbReference type="Pfam" id="PF05922"/>
    </source>
</evidence>
<dbReference type="KEGG" id="eus:EUTSA_v100011270m"/>
<evidence type="ECO:0000259" key="9">
    <source>
        <dbReference type="Pfam" id="PF00082"/>
    </source>
</evidence>
<dbReference type="SUPFAM" id="SSF52743">
    <property type="entry name" value="Subtilisin-like"/>
    <property type="match status" value="1"/>
</dbReference>
<feature type="domain" description="Inhibitor I9" evidence="11">
    <location>
        <begin position="25"/>
        <end position="103"/>
    </location>
</feature>
<dbReference type="PRINTS" id="PR00723">
    <property type="entry name" value="SUBTILISIN"/>
</dbReference>
<reference evidence="12 13" key="1">
    <citation type="journal article" date="2013" name="Front. Plant Sci.">
        <title>The Reference Genome of the Halophytic Plant Eutrema salsugineum.</title>
        <authorList>
            <person name="Yang R."/>
            <person name="Jarvis D.E."/>
            <person name="Chen H."/>
            <person name="Beilstein M.A."/>
            <person name="Grimwood J."/>
            <person name="Jenkins J."/>
            <person name="Shu S."/>
            <person name="Prochnik S."/>
            <person name="Xin M."/>
            <person name="Ma C."/>
            <person name="Schmutz J."/>
            <person name="Wing R.A."/>
            <person name="Mitchell-Olds T."/>
            <person name="Schumaker K.S."/>
            <person name="Wang X."/>
        </authorList>
    </citation>
    <scope>NUCLEOTIDE SEQUENCE [LARGE SCALE GENOMIC DNA]</scope>
</reference>
<organism evidence="12 13">
    <name type="scientific">Eutrema salsugineum</name>
    <name type="common">Saltwater cress</name>
    <name type="synonym">Sisymbrium salsugineum</name>
    <dbReference type="NCBI Taxonomy" id="72664"/>
    <lineage>
        <taxon>Eukaryota</taxon>
        <taxon>Viridiplantae</taxon>
        <taxon>Streptophyta</taxon>
        <taxon>Embryophyta</taxon>
        <taxon>Tracheophyta</taxon>
        <taxon>Spermatophyta</taxon>
        <taxon>Magnoliopsida</taxon>
        <taxon>eudicotyledons</taxon>
        <taxon>Gunneridae</taxon>
        <taxon>Pentapetalae</taxon>
        <taxon>rosids</taxon>
        <taxon>malvids</taxon>
        <taxon>Brassicales</taxon>
        <taxon>Brassicaceae</taxon>
        <taxon>Eutremeae</taxon>
        <taxon>Eutrema</taxon>
    </lineage>
</organism>
<evidence type="ECO:0000313" key="13">
    <source>
        <dbReference type="Proteomes" id="UP000030689"/>
    </source>
</evidence>
<dbReference type="PANTHER" id="PTHR10795">
    <property type="entry name" value="PROPROTEIN CONVERTASE SUBTILISIN/KEXIN"/>
    <property type="match status" value="1"/>
</dbReference>
<dbReference type="FunFam" id="3.50.30.30:FF:000005">
    <property type="entry name" value="subtilisin-like protease SBT1.5"/>
    <property type="match status" value="1"/>
</dbReference>
<dbReference type="CDD" id="cd04852">
    <property type="entry name" value="Peptidases_S8_3"/>
    <property type="match status" value="1"/>
</dbReference>
<dbReference type="Pfam" id="PF05922">
    <property type="entry name" value="Inhibitor_I9"/>
    <property type="match status" value="1"/>
</dbReference>
<keyword evidence="5" id="KW-0720">Serine protease</keyword>
<dbReference type="Pfam" id="PF02225">
    <property type="entry name" value="PA"/>
    <property type="match status" value="1"/>
</dbReference>
<proteinExistence type="inferred from homology"/>
<sequence length="512" mass="55975">MRNIPLALLLFLLPLLASCAKKKQVYIVYFGEHKGDKALHEIEDHHHSYLQYVKESTEDAKSSLLYSYKHSINGFAAELTHREASRLERLKGVVSVFKSYPRKYKIHTTRSWEFVGLKDEEGDDGRYNYDANDQFHVGRKFLKKAKHGDGVIVGVIDSGVWPESKSFSDKGMGPIPKSWKGICQTGVAFNSSHCNRYYARGYERYYGPFNAAANKDFLSPRDADGHGSHTSSTAVGRRVNGVSAFNGIAMGTASGGASLAHLAVYKACWAIPNAEKINGNTCFDEDLLAAFDDAIADGVHVISISIGTSIPQPYLKDGIAIGALHAVKKDIVVAASAGNEGPGSETLSNPAPWVITVGASSLDRYFIGRLELGDGYRYESDSLTTLKMDKFAPLVYAADVVVPGISRKYASQCLPNSLSPELVRGKVVLCLRGHGSRIGKSLEVKRAGGVGMILGNSRVNDVIQPDPHFVPTVLVLSSAVNRILDYIYNNYEPVAFIKPARTVLYPYQTEDS</sequence>
<dbReference type="PROSITE" id="PS51257">
    <property type="entry name" value="PROKAR_LIPOPROTEIN"/>
    <property type="match status" value="1"/>
</dbReference>
<evidence type="ECO:0000256" key="8">
    <source>
        <dbReference type="SAM" id="SignalP"/>
    </source>
</evidence>
<dbReference type="FunFam" id="3.30.70.80:FF:000002">
    <property type="entry name" value="Subtilisin-like protease SBT5.3"/>
    <property type="match status" value="1"/>
</dbReference>
<evidence type="ECO:0008006" key="14">
    <source>
        <dbReference type="Google" id="ProtNLM"/>
    </source>
</evidence>
<feature type="chain" id="PRO_5004720870" description="Inhibitor I9 domain-containing protein" evidence="8">
    <location>
        <begin position="20"/>
        <end position="512"/>
    </location>
</feature>
<dbReference type="InterPro" id="IPR045051">
    <property type="entry name" value="SBT"/>
</dbReference>
<evidence type="ECO:0000256" key="2">
    <source>
        <dbReference type="ARBA" id="ARBA00022670"/>
    </source>
</evidence>
<keyword evidence="4" id="KW-0378">Hydrolase</keyword>
<feature type="domain" description="PA" evidence="10">
    <location>
        <begin position="392"/>
        <end position="482"/>
    </location>
</feature>
<dbReference type="eggNOG" id="ENOG502QRC5">
    <property type="taxonomic scope" value="Eukaryota"/>
</dbReference>
<evidence type="ECO:0000256" key="5">
    <source>
        <dbReference type="ARBA" id="ARBA00022825"/>
    </source>
</evidence>
<evidence type="ECO:0000256" key="3">
    <source>
        <dbReference type="ARBA" id="ARBA00022729"/>
    </source>
</evidence>
<dbReference type="InterPro" id="IPR034197">
    <property type="entry name" value="Peptidases_S8_3"/>
</dbReference>
<evidence type="ECO:0000256" key="4">
    <source>
        <dbReference type="ARBA" id="ARBA00022801"/>
    </source>
</evidence>
<dbReference type="Gene3D" id="3.30.70.80">
    <property type="entry name" value="Peptidase S8 propeptide/proteinase inhibitor I9"/>
    <property type="match status" value="1"/>
</dbReference>
<feature type="signal peptide" evidence="8">
    <location>
        <begin position="1"/>
        <end position="19"/>
    </location>
</feature>
<dbReference type="GO" id="GO:0004252">
    <property type="term" value="F:serine-type endopeptidase activity"/>
    <property type="evidence" value="ECO:0007669"/>
    <property type="project" value="InterPro"/>
</dbReference>
<feature type="domain" description="Peptidase S8/S53" evidence="9">
    <location>
        <begin position="148"/>
        <end position="361"/>
    </location>
</feature>
<feature type="non-terminal residue" evidence="12">
    <location>
        <position position="512"/>
    </location>
</feature>
<dbReference type="InterPro" id="IPR000209">
    <property type="entry name" value="Peptidase_S8/S53_dom"/>
</dbReference>
<dbReference type="AlphaFoldDB" id="V4LIT7"/>
<evidence type="ECO:0000256" key="7">
    <source>
        <dbReference type="PROSITE-ProRule" id="PRU01240"/>
    </source>
</evidence>
<dbReference type="InterPro" id="IPR010259">
    <property type="entry name" value="S8pro/Inhibitor_I9"/>
</dbReference>